<comment type="caution">
    <text evidence="7">The sequence shown here is derived from an EMBL/GenBank/DDBJ whole genome shotgun (WGS) entry which is preliminary data.</text>
</comment>
<evidence type="ECO:0000256" key="6">
    <source>
        <dbReference type="RuleBase" id="RU004466"/>
    </source>
</evidence>
<dbReference type="CDD" id="cd00685">
    <property type="entry name" value="Trans_IPPS_HT"/>
    <property type="match status" value="1"/>
</dbReference>
<evidence type="ECO:0000256" key="4">
    <source>
        <dbReference type="ARBA" id="ARBA00022723"/>
    </source>
</evidence>
<dbReference type="GO" id="GO:0046872">
    <property type="term" value="F:metal ion binding"/>
    <property type="evidence" value="ECO:0007669"/>
    <property type="project" value="UniProtKB-KW"/>
</dbReference>
<dbReference type="InterPro" id="IPR000092">
    <property type="entry name" value="Polyprenyl_synt"/>
</dbReference>
<dbReference type="OrthoDB" id="9805316at2"/>
<proteinExistence type="inferred from homology"/>
<dbReference type="AlphaFoldDB" id="A0A444W3R9"/>
<dbReference type="SFLD" id="SFLDG01017">
    <property type="entry name" value="Polyprenyl_Transferase_Like"/>
    <property type="match status" value="1"/>
</dbReference>
<dbReference type="InterPro" id="IPR033749">
    <property type="entry name" value="Polyprenyl_synt_CS"/>
</dbReference>
<dbReference type="PANTHER" id="PTHR12001">
    <property type="entry name" value="GERANYLGERANYL PYROPHOSPHATE SYNTHASE"/>
    <property type="match status" value="1"/>
</dbReference>
<dbReference type="Gene3D" id="1.10.600.10">
    <property type="entry name" value="Farnesyl Diphosphate Synthase"/>
    <property type="match status" value="1"/>
</dbReference>
<comment type="similarity">
    <text evidence="2 6">Belongs to the FPP/GGPP synthase family.</text>
</comment>
<dbReference type="GO" id="GO:0004659">
    <property type="term" value="F:prenyltransferase activity"/>
    <property type="evidence" value="ECO:0007669"/>
    <property type="project" value="InterPro"/>
</dbReference>
<dbReference type="Proteomes" id="UP000290433">
    <property type="component" value="Unassembled WGS sequence"/>
</dbReference>
<dbReference type="Pfam" id="PF00348">
    <property type="entry name" value="polyprenyl_synt"/>
    <property type="match status" value="1"/>
</dbReference>
<sequence>MYSIAQYTDFFINYLETQIIDKEPKNLYDPISYMMALGGKRLRPTLTLLTTEIFGADYKLALPAALAIEVFHNSSLIHDDIIDEDPIRRGKATVHKKWNTNIAILAGDAMIILTYDYLQNYEPNLCMDLIKAVSKMGLEVCEGQIWDVDFETRQNVTVSEYLKMIEYKTGALIATSMKIGALIAQTSQENCDLIYEFGLNIGLAFQLQDDYLDLFGDTLTFGRRLGGDIISNKKTYLYFKALEITSESEKELLKDLYAVRLEDNTNKIKTITDLFLKSGVPKATQESIKKYTDKASKILDKINIEEDKKKLLRDFAESLIGRRV</sequence>
<comment type="cofactor">
    <cofactor evidence="1">
        <name>Mg(2+)</name>
        <dbReference type="ChEBI" id="CHEBI:18420"/>
    </cofactor>
</comment>
<dbReference type="RefSeq" id="WP_129746189.1">
    <property type="nucleotide sequence ID" value="NZ_JUIV01000002.1"/>
</dbReference>
<reference evidence="7 8" key="1">
    <citation type="submission" date="2014-12" db="EMBL/GenBank/DDBJ databases">
        <title>Genome sequence of Flavobacterium anhuiense RCM74.</title>
        <authorList>
            <person name="Kim J.F."/>
            <person name="Song J.Y."/>
            <person name="Kwak M.-J."/>
            <person name="Lee S.-W."/>
        </authorList>
    </citation>
    <scope>NUCLEOTIDE SEQUENCE [LARGE SCALE GENOMIC DNA]</scope>
    <source>
        <strain evidence="7 8">RCM74</strain>
    </source>
</reference>
<dbReference type="EMBL" id="JUIV01000002">
    <property type="protein sequence ID" value="RYJ40362.1"/>
    <property type="molecule type" value="Genomic_DNA"/>
</dbReference>
<dbReference type="PROSITE" id="PS00723">
    <property type="entry name" value="POLYPRENYL_SYNTHASE_1"/>
    <property type="match status" value="1"/>
</dbReference>
<gene>
    <name evidence="7" type="ORF">NU08_1118</name>
</gene>
<organism evidence="7 8">
    <name type="scientific">Flavobacterium anhuiense</name>
    <dbReference type="NCBI Taxonomy" id="459526"/>
    <lineage>
        <taxon>Bacteria</taxon>
        <taxon>Pseudomonadati</taxon>
        <taxon>Bacteroidota</taxon>
        <taxon>Flavobacteriia</taxon>
        <taxon>Flavobacteriales</taxon>
        <taxon>Flavobacteriaceae</taxon>
        <taxon>Flavobacterium</taxon>
    </lineage>
</organism>
<evidence type="ECO:0000256" key="2">
    <source>
        <dbReference type="ARBA" id="ARBA00006706"/>
    </source>
</evidence>
<keyword evidence="5" id="KW-0460">Magnesium</keyword>
<name>A0A444W3R9_9FLAO</name>
<accession>A0A444W3R9</accession>
<evidence type="ECO:0000256" key="5">
    <source>
        <dbReference type="ARBA" id="ARBA00022842"/>
    </source>
</evidence>
<keyword evidence="3 6" id="KW-0808">Transferase</keyword>
<dbReference type="PANTHER" id="PTHR12001:SF85">
    <property type="entry name" value="SHORT CHAIN ISOPRENYL DIPHOSPHATE SYNTHASE"/>
    <property type="match status" value="1"/>
</dbReference>
<dbReference type="InterPro" id="IPR008949">
    <property type="entry name" value="Isoprenoid_synthase_dom_sf"/>
</dbReference>
<dbReference type="SFLD" id="SFLDS00005">
    <property type="entry name" value="Isoprenoid_Synthase_Type_I"/>
    <property type="match status" value="1"/>
</dbReference>
<evidence type="ECO:0000256" key="3">
    <source>
        <dbReference type="ARBA" id="ARBA00022679"/>
    </source>
</evidence>
<dbReference type="GO" id="GO:0008299">
    <property type="term" value="P:isoprenoid biosynthetic process"/>
    <property type="evidence" value="ECO:0007669"/>
    <property type="project" value="InterPro"/>
</dbReference>
<evidence type="ECO:0000313" key="7">
    <source>
        <dbReference type="EMBL" id="RYJ40362.1"/>
    </source>
</evidence>
<keyword evidence="4" id="KW-0479">Metal-binding</keyword>
<protein>
    <submittedName>
        <fullName evidence="7">Polyprenyl synthetase</fullName>
    </submittedName>
</protein>
<evidence type="ECO:0000256" key="1">
    <source>
        <dbReference type="ARBA" id="ARBA00001946"/>
    </source>
</evidence>
<dbReference type="SUPFAM" id="SSF48576">
    <property type="entry name" value="Terpenoid synthases"/>
    <property type="match status" value="1"/>
</dbReference>
<evidence type="ECO:0000313" key="8">
    <source>
        <dbReference type="Proteomes" id="UP000290433"/>
    </source>
</evidence>
<dbReference type="PROSITE" id="PS00444">
    <property type="entry name" value="POLYPRENYL_SYNTHASE_2"/>
    <property type="match status" value="1"/>
</dbReference>